<dbReference type="InterPro" id="IPR003961">
    <property type="entry name" value="FN3_dom"/>
</dbReference>
<dbReference type="CDD" id="cd00063">
    <property type="entry name" value="FN3"/>
    <property type="match status" value="1"/>
</dbReference>
<keyword evidence="1" id="KW-0732">Signal</keyword>
<accession>A0AAN4PPG1</accession>
<reference evidence="2 3" key="1">
    <citation type="submission" date="2015-11" db="EMBL/GenBank/DDBJ databases">
        <title>Aspergillus lentulus strain IFM 54703T.</title>
        <authorList>
            <person name="Kusuya Y."/>
            <person name="Sakai K."/>
            <person name="Kamei K."/>
            <person name="Takahashi H."/>
            <person name="Yaguchi T."/>
        </authorList>
    </citation>
    <scope>NUCLEOTIDE SEQUENCE [LARGE SCALE GENOMIC DNA]</scope>
    <source>
        <strain evidence="2 3">IFM 54703</strain>
    </source>
</reference>
<evidence type="ECO:0000313" key="2">
    <source>
        <dbReference type="EMBL" id="GAQ10052.1"/>
    </source>
</evidence>
<gene>
    <name evidence="2" type="ORF">ALT_7373</name>
</gene>
<evidence type="ECO:0008006" key="4">
    <source>
        <dbReference type="Google" id="ProtNLM"/>
    </source>
</evidence>
<dbReference type="Proteomes" id="UP000051487">
    <property type="component" value="Unassembled WGS sequence"/>
</dbReference>
<dbReference type="Gene3D" id="2.60.40.10">
    <property type="entry name" value="Immunoglobulins"/>
    <property type="match status" value="1"/>
</dbReference>
<organism evidence="2 3">
    <name type="scientific">Aspergillus lentulus</name>
    <dbReference type="NCBI Taxonomy" id="293939"/>
    <lineage>
        <taxon>Eukaryota</taxon>
        <taxon>Fungi</taxon>
        <taxon>Dikarya</taxon>
        <taxon>Ascomycota</taxon>
        <taxon>Pezizomycotina</taxon>
        <taxon>Eurotiomycetes</taxon>
        <taxon>Eurotiomycetidae</taxon>
        <taxon>Eurotiales</taxon>
        <taxon>Aspergillaceae</taxon>
        <taxon>Aspergillus</taxon>
        <taxon>Aspergillus subgen. Fumigati</taxon>
    </lineage>
</organism>
<feature type="signal peptide" evidence="1">
    <location>
        <begin position="1"/>
        <end position="18"/>
    </location>
</feature>
<dbReference type="EMBL" id="BCLY01000013">
    <property type="protein sequence ID" value="GAQ10052.1"/>
    <property type="molecule type" value="Genomic_DNA"/>
</dbReference>
<name>A0AAN4PPG1_ASPLE</name>
<protein>
    <recommendedName>
        <fullName evidence="4">Antigenic thaumatin-like protein ARB_01183</fullName>
    </recommendedName>
</protein>
<dbReference type="SUPFAM" id="SSF49265">
    <property type="entry name" value="Fibronectin type III"/>
    <property type="match status" value="1"/>
</dbReference>
<dbReference type="InterPro" id="IPR036116">
    <property type="entry name" value="FN3_sf"/>
</dbReference>
<comment type="caution">
    <text evidence="2">The sequence shown here is derived from an EMBL/GenBank/DDBJ whole genome shotgun (WGS) entry which is preliminary data.</text>
</comment>
<evidence type="ECO:0000313" key="3">
    <source>
        <dbReference type="Proteomes" id="UP000051487"/>
    </source>
</evidence>
<dbReference type="InterPro" id="IPR013783">
    <property type="entry name" value="Ig-like_fold"/>
</dbReference>
<sequence length="279" mass="30520">MRLLNLLLALSPLARVSSTIPQEWGNSSGPLGGKLINDPARLPELHAMHDEVIRMLNTGEAIPVERSTNLTGHGQHDKRVYQAFGLLGDFVACMFGLKTIEKITDKLPDLFTGGDIVWTSKDNCRAYFSTQGGGNEVGLCVHTIDATTIRLEWNAVFGTSGYGVYYRSVRDNTARKLDGTTTETSYEVGFLFPGSWNFEFCVSAFNGNLETAPVSCITPPVCCGYRKRDLVPGNYTVAEDVAEDKGLADLFAAYQQTAEFAPLVEAGYGREDMELPSIL</sequence>
<proteinExistence type="predicted"/>
<evidence type="ECO:0000256" key="1">
    <source>
        <dbReference type="SAM" id="SignalP"/>
    </source>
</evidence>
<dbReference type="AlphaFoldDB" id="A0AAN4PPG1"/>
<feature type="chain" id="PRO_5042929698" description="Antigenic thaumatin-like protein ARB_01183" evidence="1">
    <location>
        <begin position="19"/>
        <end position="279"/>
    </location>
</feature>